<dbReference type="SUPFAM" id="SSF54690">
    <property type="entry name" value="Molybdopterin synthase subunit MoaE"/>
    <property type="match status" value="1"/>
</dbReference>
<sequence>MRLRILFFARLKREMGVDEMSFSCPPQSTVRDLARLLQEHYSVNLQGCMAAVNENYVAPDQLLKDGDEVAFLPPVAGGAYDPQDFEECIVTSRPLNLMEAFGFLARPEWGGQAFFTGTVRSPNKGLEIAHLEYEAFAPMAIRVMRACIQEAREKFQVGGVYIAHRTGRVHPGELSIIVGVGSPHRRAALEACDLLIEALKVRLPVWKLERSTSGEEWVEGSTSVDTL</sequence>
<protein>
    <submittedName>
        <fullName evidence="1">Molybdopterin synthase sulfur carrier subunit</fullName>
    </submittedName>
</protein>
<dbReference type="PANTHER" id="PTHR23404">
    <property type="entry name" value="MOLYBDOPTERIN SYNTHASE RELATED"/>
    <property type="match status" value="1"/>
</dbReference>
<accession>A0ABQ2DE43</accession>
<dbReference type="SUPFAM" id="SSF54285">
    <property type="entry name" value="MoaD/ThiS"/>
    <property type="match status" value="1"/>
</dbReference>
<dbReference type="Pfam" id="PF02597">
    <property type="entry name" value="ThiS"/>
    <property type="match status" value="1"/>
</dbReference>
<comment type="caution">
    <text evidence="1">The sequence shown here is derived from an EMBL/GenBank/DDBJ whole genome shotgun (WGS) entry which is preliminary data.</text>
</comment>
<name>A0ABQ2DE43_9DEIO</name>
<dbReference type="InterPro" id="IPR003749">
    <property type="entry name" value="ThiS/MoaD-like"/>
</dbReference>
<gene>
    <name evidence="1" type="primary">moaD</name>
    <name evidence="1" type="ORF">GCM10008938_44270</name>
</gene>
<dbReference type="InterPro" id="IPR003448">
    <property type="entry name" value="Mopterin_biosynth_MoaE"/>
</dbReference>
<dbReference type="RefSeq" id="WP_189007156.1">
    <property type="nucleotide sequence ID" value="NZ_BMOD01000026.1"/>
</dbReference>
<keyword evidence="2" id="KW-1185">Reference proteome</keyword>
<proteinExistence type="predicted"/>
<dbReference type="CDD" id="cd00754">
    <property type="entry name" value="Ubl_MoaD"/>
    <property type="match status" value="1"/>
</dbReference>
<dbReference type="Proteomes" id="UP000632222">
    <property type="component" value="Unassembled WGS sequence"/>
</dbReference>
<reference evidence="2" key="1">
    <citation type="journal article" date="2019" name="Int. J. Syst. Evol. Microbiol.">
        <title>The Global Catalogue of Microorganisms (GCM) 10K type strain sequencing project: providing services to taxonomists for standard genome sequencing and annotation.</title>
        <authorList>
            <consortium name="The Broad Institute Genomics Platform"/>
            <consortium name="The Broad Institute Genome Sequencing Center for Infectious Disease"/>
            <person name="Wu L."/>
            <person name="Ma J."/>
        </authorList>
    </citation>
    <scope>NUCLEOTIDE SEQUENCE [LARGE SCALE GENOMIC DNA]</scope>
    <source>
        <strain evidence="2">JCM 14370</strain>
    </source>
</reference>
<dbReference type="CDD" id="cd00756">
    <property type="entry name" value="MoaE"/>
    <property type="match status" value="1"/>
</dbReference>
<dbReference type="InterPro" id="IPR036563">
    <property type="entry name" value="MoaE_sf"/>
</dbReference>
<organism evidence="1 2">
    <name type="scientific">Deinococcus roseus</name>
    <dbReference type="NCBI Taxonomy" id="392414"/>
    <lineage>
        <taxon>Bacteria</taxon>
        <taxon>Thermotogati</taxon>
        <taxon>Deinococcota</taxon>
        <taxon>Deinococci</taxon>
        <taxon>Deinococcales</taxon>
        <taxon>Deinococcaceae</taxon>
        <taxon>Deinococcus</taxon>
    </lineage>
</organism>
<dbReference type="InterPro" id="IPR016155">
    <property type="entry name" value="Mopterin_synth/thiamin_S_b"/>
</dbReference>
<dbReference type="NCBIfam" id="TIGR01682">
    <property type="entry name" value="moaD"/>
    <property type="match status" value="1"/>
</dbReference>
<dbReference type="InterPro" id="IPR012675">
    <property type="entry name" value="Beta-grasp_dom_sf"/>
</dbReference>
<dbReference type="Gene3D" id="3.10.20.30">
    <property type="match status" value="1"/>
</dbReference>
<dbReference type="EMBL" id="BMOD01000026">
    <property type="protein sequence ID" value="GGJ53388.1"/>
    <property type="molecule type" value="Genomic_DNA"/>
</dbReference>
<dbReference type="Pfam" id="PF02391">
    <property type="entry name" value="MoaE"/>
    <property type="match status" value="1"/>
</dbReference>
<dbReference type="Gene3D" id="3.90.1170.40">
    <property type="entry name" value="Molybdopterin biosynthesis MoaE subunit"/>
    <property type="match status" value="1"/>
</dbReference>
<evidence type="ECO:0000313" key="2">
    <source>
        <dbReference type="Proteomes" id="UP000632222"/>
    </source>
</evidence>
<evidence type="ECO:0000313" key="1">
    <source>
        <dbReference type="EMBL" id="GGJ53388.1"/>
    </source>
</evidence>